<dbReference type="GO" id="GO:0051539">
    <property type="term" value="F:4 iron, 4 sulfur cluster binding"/>
    <property type="evidence" value="ECO:0007669"/>
    <property type="project" value="UniProtKB-UniRule"/>
</dbReference>
<dbReference type="Gene3D" id="1.20.1270.30">
    <property type="match status" value="1"/>
</dbReference>
<keyword evidence="2 9" id="KW-0004">4Fe-4S</keyword>
<organism evidence="11 12">
    <name type="scientific">Pelotomaculum propionicicum</name>
    <dbReference type="NCBI Taxonomy" id="258475"/>
    <lineage>
        <taxon>Bacteria</taxon>
        <taxon>Bacillati</taxon>
        <taxon>Bacillota</taxon>
        <taxon>Clostridia</taxon>
        <taxon>Eubacteriales</taxon>
        <taxon>Desulfotomaculaceae</taxon>
        <taxon>Pelotomaculum</taxon>
    </lineage>
</organism>
<keyword evidence="3 10" id="KW-0533">Nickel</keyword>
<dbReference type="RefSeq" id="WP_134214639.1">
    <property type="nucleotide sequence ID" value="NZ_QFFZ01000037.1"/>
</dbReference>
<dbReference type="PANTHER" id="PTHR30109:SF4">
    <property type="entry name" value="CARBON MONOXIDE DEHYDROGENASE"/>
    <property type="match status" value="1"/>
</dbReference>
<dbReference type="InterPro" id="IPR004137">
    <property type="entry name" value="HCP/CODH"/>
</dbReference>
<comment type="caution">
    <text evidence="11">The sequence shown here is derived from an EMBL/GenBank/DDBJ whole genome shotgun (WGS) entry which is preliminary data.</text>
</comment>
<keyword evidence="4 9" id="KW-0479">Metal-binding</keyword>
<evidence type="ECO:0000256" key="8">
    <source>
        <dbReference type="ARBA" id="ARBA00048733"/>
    </source>
</evidence>
<dbReference type="InterPro" id="IPR016101">
    <property type="entry name" value="CO_DH_a-bundle"/>
</dbReference>
<comment type="cofactor">
    <cofactor evidence="1">
        <name>[4Fe-4S] cluster</name>
        <dbReference type="ChEBI" id="CHEBI:49883"/>
    </cofactor>
</comment>
<accession>A0A4Y7RM90</accession>
<gene>
    <name evidence="11" type="primary">cooS2</name>
    <name evidence="11" type="ORF">Pmgp_02850</name>
</gene>
<proteinExistence type="predicted"/>
<comment type="catalytic activity">
    <reaction evidence="8 9">
        <text>CO + 2 oxidized [2Fe-2S]-[ferredoxin] + H2O = 2 reduced [2Fe-2S]-[ferredoxin] + CO2 + 2 H(+)</text>
        <dbReference type="Rhea" id="RHEA:21040"/>
        <dbReference type="Rhea" id="RHEA-COMP:10000"/>
        <dbReference type="Rhea" id="RHEA-COMP:10001"/>
        <dbReference type="ChEBI" id="CHEBI:15377"/>
        <dbReference type="ChEBI" id="CHEBI:15378"/>
        <dbReference type="ChEBI" id="CHEBI:16526"/>
        <dbReference type="ChEBI" id="CHEBI:17245"/>
        <dbReference type="ChEBI" id="CHEBI:33737"/>
        <dbReference type="ChEBI" id="CHEBI:33738"/>
        <dbReference type="EC" id="1.2.7.4"/>
    </reaction>
</comment>
<evidence type="ECO:0000256" key="4">
    <source>
        <dbReference type="ARBA" id="ARBA00022723"/>
    </source>
</evidence>
<dbReference type="Gene3D" id="3.40.50.2030">
    <property type="match status" value="2"/>
</dbReference>
<feature type="binding site" evidence="10">
    <location>
        <position position="42"/>
    </location>
    <ligand>
        <name>[4Fe-4S] cluster</name>
        <dbReference type="ChEBI" id="CHEBI:49883"/>
        <label>1</label>
        <note>ligand shared between dimeric partners</note>
    </ligand>
</feature>
<evidence type="ECO:0000256" key="9">
    <source>
        <dbReference type="PIRNR" id="PIRNR005023"/>
    </source>
</evidence>
<sequence length="634" mass="66066">MRSRDSAVSLMLEAAQKEAIETTWDRLDAQLPQCGFGELGVCCRHCMQGPCRISPFEDGPQRGICGATADTMVARGLVRAIAAGAAAHSGHAKHLAHTLHKWVKGQAPDYNVKNEAKLRAVAARQGISADGLSVRELAAKVVASVFSQFAEGEEPLAWAGATVTTGRVEALAKLGALPVGIDSSIAEMMHRTHLGVDADPVNLLLGGISCAIADYTGCHIGTDLADILFGTPVPVVSEANMGVLKENSVNIAVHGHNPVLSEVIVRIAGEMQDEAKAAGADGIVLVGICCTGNEVLMRHGIPPVTHGVSQELPILTGALDAIVVDYQCVYPSIVEVARCYGTKVITTMSIAKIQGSTHLEFVEEDAAGKAKEIIGVAIEAFKARKGRPVNIPQVKSKVVAGFSVEAIVAALAKLDAADPLKPVIDNIVNGNIQGVVLFAGCNNVKVPQDHNYLVMAEELAKRDVLLLATGCGAGAYARQGLMTPEATEKYAGPGLKIVLTAIGEANGLGGPLPLVLHMGSCVDNTRAVDLTVAIANKLGVDIDKLPVAASAPEFKTEKAVAIGTWAVASGLPVHLGLVPPVLGGPQVTSILTAGIKDLLGGYFIVETDPQKAAEKLFAAIQERRAGLGLGTRQW</sequence>
<dbReference type="InterPro" id="IPR016099">
    <property type="entry name" value="Prismane-like_a/b-sand"/>
</dbReference>
<dbReference type="InterPro" id="IPR011254">
    <property type="entry name" value="Prismane-like_sf"/>
</dbReference>
<feature type="binding site" evidence="10">
    <location>
        <position position="290"/>
    </location>
    <ligand>
        <name>[Ni-4Fe-4S] cluster</name>
        <dbReference type="ChEBI" id="CHEBI:47739"/>
    </ligand>
</feature>
<evidence type="ECO:0000313" key="11">
    <source>
        <dbReference type="EMBL" id="TEB09849.1"/>
    </source>
</evidence>
<feature type="binding site" evidence="10">
    <location>
        <position position="471"/>
    </location>
    <ligand>
        <name>[Ni-4Fe-4S] cluster</name>
        <dbReference type="ChEBI" id="CHEBI:47739"/>
    </ligand>
</feature>
<dbReference type="PANTHER" id="PTHR30109">
    <property type="entry name" value="HYDROXYLAMINE REDUCTASE"/>
    <property type="match status" value="1"/>
</dbReference>
<feature type="binding site" evidence="10">
    <location>
        <position position="65"/>
    </location>
    <ligand>
        <name>[4Fe-4S] cluster</name>
        <dbReference type="ChEBI" id="CHEBI:49883"/>
        <label>2</label>
    </ligand>
</feature>
<feature type="binding site" evidence="10">
    <location>
        <position position="34"/>
    </location>
    <ligand>
        <name>[4Fe-4S] cluster</name>
        <dbReference type="ChEBI" id="CHEBI:49883"/>
        <label>1</label>
        <note>ligand shared between dimeric partners</note>
    </ligand>
</feature>
<dbReference type="GO" id="GO:0004601">
    <property type="term" value="F:peroxidase activity"/>
    <property type="evidence" value="ECO:0007669"/>
    <property type="project" value="TreeGrafter"/>
</dbReference>
<reference evidence="11 12" key="1">
    <citation type="journal article" date="2018" name="Environ. Microbiol.">
        <title>Novel energy conservation strategies and behaviour of Pelotomaculum schinkii driving syntrophic propionate catabolism.</title>
        <authorList>
            <person name="Hidalgo-Ahumada C.A.P."/>
            <person name="Nobu M.K."/>
            <person name="Narihiro T."/>
            <person name="Tamaki H."/>
            <person name="Liu W.T."/>
            <person name="Kamagata Y."/>
            <person name="Stams A.J.M."/>
            <person name="Imachi H."/>
            <person name="Sousa D.Z."/>
        </authorList>
    </citation>
    <scope>NUCLEOTIDE SEQUENCE [LARGE SCALE GENOMIC DNA]</scope>
    <source>
        <strain evidence="11 12">MGP</strain>
    </source>
</reference>
<feature type="binding site" evidence="10">
    <location>
        <position position="51"/>
    </location>
    <ligand>
        <name>[4Fe-4S] cluster</name>
        <dbReference type="ChEBI" id="CHEBI:49883"/>
        <label>2</label>
    </ligand>
</feature>
<protein>
    <recommendedName>
        <fullName evidence="9">Carbon monoxide dehydrogenase</fullName>
        <ecNumber evidence="9">1.2.7.4</ecNumber>
    </recommendedName>
</protein>
<evidence type="ECO:0000256" key="7">
    <source>
        <dbReference type="ARBA" id="ARBA00023014"/>
    </source>
</evidence>
<dbReference type="GO" id="GO:0043885">
    <property type="term" value="F:anaerobic carbon-monoxide dehydrogenase activity"/>
    <property type="evidence" value="ECO:0007669"/>
    <property type="project" value="UniProtKB-UniRule"/>
</dbReference>
<dbReference type="InterPro" id="IPR010047">
    <property type="entry name" value="CODH"/>
</dbReference>
<feature type="binding site" evidence="10">
    <location>
        <position position="46"/>
    </location>
    <ligand>
        <name>[4Fe-4S] cluster</name>
        <dbReference type="ChEBI" id="CHEBI:49883"/>
        <label>2</label>
    </ligand>
</feature>
<dbReference type="GO" id="GO:0006091">
    <property type="term" value="P:generation of precursor metabolites and energy"/>
    <property type="evidence" value="ECO:0007669"/>
    <property type="project" value="InterPro"/>
</dbReference>
<dbReference type="Pfam" id="PF03063">
    <property type="entry name" value="Prismane"/>
    <property type="match status" value="1"/>
</dbReference>
<evidence type="ECO:0000256" key="5">
    <source>
        <dbReference type="ARBA" id="ARBA00023002"/>
    </source>
</evidence>
<dbReference type="OrthoDB" id="5478720at2"/>
<name>A0A4Y7RM90_9FIRM</name>
<dbReference type="EC" id="1.2.7.4" evidence="9"/>
<feature type="binding site" evidence="10">
    <location>
        <position position="441"/>
    </location>
    <ligand>
        <name>[Ni-4Fe-4S] cluster</name>
        <dbReference type="ChEBI" id="CHEBI:47739"/>
    </ligand>
</feature>
<feature type="binding site" evidence="10">
    <location>
        <position position="256"/>
    </location>
    <ligand>
        <name>[Ni-4Fe-4S] cluster</name>
        <dbReference type="ChEBI" id="CHEBI:47739"/>
    </ligand>
</feature>
<keyword evidence="12" id="KW-1185">Reference proteome</keyword>
<evidence type="ECO:0000256" key="3">
    <source>
        <dbReference type="ARBA" id="ARBA00022596"/>
    </source>
</evidence>
<keyword evidence="7 9" id="KW-0411">Iron-sulfur</keyword>
<dbReference type="SUPFAM" id="SSF56821">
    <property type="entry name" value="Prismane protein-like"/>
    <property type="match status" value="1"/>
</dbReference>
<dbReference type="AlphaFoldDB" id="A0A4Y7RM90"/>
<feature type="binding site" evidence="10">
    <location>
        <position position="43"/>
    </location>
    <ligand>
        <name>[4Fe-4S] cluster</name>
        <dbReference type="ChEBI" id="CHEBI:49883"/>
        <label>2</label>
    </ligand>
</feature>
<dbReference type="EMBL" id="QFFZ01000037">
    <property type="protein sequence ID" value="TEB09849.1"/>
    <property type="molecule type" value="Genomic_DNA"/>
</dbReference>
<evidence type="ECO:0000256" key="6">
    <source>
        <dbReference type="ARBA" id="ARBA00023004"/>
    </source>
</evidence>
<keyword evidence="5 9" id="KW-0560">Oxidoreductase</keyword>
<evidence type="ECO:0000313" key="12">
    <source>
        <dbReference type="Proteomes" id="UP000297597"/>
    </source>
</evidence>
<feature type="binding site" evidence="10">
    <location>
        <position position="521"/>
    </location>
    <ligand>
        <name>[Ni-4Fe-4S] cluster</name>
        <dbReference type="ChEBI" id="CHEBI:47739"/>
    </ligand>
</feature>
<feature type="binding site" evidence="10">
    <location>
        <position position="328"/>
    </location>
    <ligand>
        <name>[Ni-4Fe-4S] cluster</name>
        <dbReference type="ChEBI" id="CHEBI:47739"/>
    </ligand>
</feature>
<evidence type="ECO:0000256" key="10">
    <source>
        <dbReference type="PIRSR" id="PIRSR005023-1"/>
    </source>
</evidence>
<dbReference type="NCBIfam" id="TIGR01702">
    <property type="entry name" value="CO_DH_cata"/>
    <property type="match status" value="1"/>
</dbReference>
<evidence type="ECO:0000256" key="1">
    <source>
        <dbReference type="ARBA" id="ARBA00001966"/>
    </source>
</evidence>
<dbReference type="GO" id="GO:0042542">
    <property type="term" value="P:response to hydrogen peroxide"/>
    <property type="evidence" value="ECO:0007669"/>
    <property type="project" value="TreeGrafter"/>
</dbReference>
<dbReference type="GO" id="GO:0016151">
    <property type="term" value="F:nickel cation binding"/>
    <property type="evidence" value="ECO:0007669"/>
    <property type="project" value="InterPro"/>
</dbReference>
<dbReference type="GO" id="GO:0050418">
    <property type="term" value="F:hydroxylamine reductase activity"/>
    <property type="evidence" value="ECO:0007669"/>
    <property type="project" value="TreeGrafter"/>
</dbReference>
<dbReference type="PIRSF" id="PIRSF005023">
    <property type="entry name" value="CODH"/>
    <property type="match status" value="1"/>
</dbReference>
<evidence type="ECO:0000256" key="2">
    <source>
        <dbReference type="ARBA" id="ARBA00022485"/>
    </source>
</evidence>
<keyword evidence="6 9" id="KW-0408">Iron</keyword>
<dbReference type="Proteomes" id="UP000297597">
    <property type="component" value="Unassembled WGS sequence"/>
</dbReference>